<dbReference type="GO" id="GO:0000723">
    <property type="term" value="P:telomere maintenance"/>
    <property type="evidence" value="ECO:0007669"/>
    <property type="project" value="InterPro"/>
</dbReference>
<feature type="domain" description="DNA helicase Pif1-like DEAD-box helicase" evidence="1">
    <location>
        <begin position="23"/>
        <end position="220"/>
    </location>
</feature>
<organism evidence="3">
    <name type="scientific">hydrothermal vent metagenome</name>
    <dbReference type="NCBI Taxonomy" id="652676"/>
    <lineage>
        <taxon>unclassified sequences</taxon>
        <taxon>metagenomes</taxon>
        <taxon>ecological metagenomes</taxon>
    </lineage>
</organism>
<name>A0A3B1D7F8_9ZZZZ</name>
<keyword evidence="3" id="KW-0347">Helicase</keyword>
<dbReference type="PANTHER" id="PTHR47642:SF7">
    <property type="entry name" value="ATP-DEPENDENT DNA HELICASE PIF1"/>
    <property type="match status" value="1"/>
</dbReference>
<accession>A0A3B1D7F8</accession>
<dbReference type="SUPFAM" id="SSF52540">
    <property type="entry name" value="P-loop containing nucleoside triphosphate hydrolases"/>
    <property type="match status" value="2"/>
</dbReference>
<feature type="domain" description="WYL" evidence="2">
    <location>
        <begin position="455"/>
        <end position="525"/>
    </location>
</feature>
<reference evidence="3" key="1">
    <citation type="submission" date="2018-06" db="EMBL/GenBank/DDBJ databases">
        <authorList>
            <person name="Zhirakovskaya E."/>
        </authorList>
    </citation>
    <scope>NUCLEOTIDE SEQUENCE</scope>
</reference>
<dbReference type="Gene3D" id="3.40.50.300">
    <property type="entry name" value="P-loop containing nucleotide triphosphate hydrolases"/>
    <property type="match status" value="2"/>
</dbReference>
<dbReference type="GO" id="GO:0003678">
    <property type="term" value="F:DNA helicase activity"/>
    <property type="evidence" value="ECO:0007669"/>
    <property type="project" value="InterPro"/>
</dbReference>
<dbReference type="Pfam" id="PF13280">
    <property type="entry name" value="WYL"/>
    <property type="match status" value="1"/>
</dbReference>
<keyword evidence="3" id="KW-0378">Hydrolase</keyword>
<dbReference type="InterPro" id="IPR010285">
    <property type="entry name" value="DNA_helicase_pif1-like_DEAD"/>
</dbReference>
<dbReference type="PROSITE" id="PS52050">
    <property type="entry name" value="WYL"/>
    <property type="match status" value="1"/>
</dbReference>
<evidence type="ECO:0000313" key="3">
    <source>
        <dbReference type="EMBL" id="VAX38179.1"/>
    </source>
</evidence>
<dbReference type="Pfam" id="PF05970">
    <property type="entry name" value="PIF1"/>
    <property type="match status" value="1"/>
</dbReference>
<dbReference type="PANTHER" id="PTHR47642">
    <property type="entry name" value="ATP-DEPENDENT DNA HELICASE"/>
    <property type="match status" value="1"/>
</dbReference>
<sequence>MINLEDSVKKEQEIEINDDFHRAIDLIVHSSANVFITGKAGTGKSTFLQYCRCEVKKNLVILAPTGVAAVNVQGQTIHSFFNFKPDIIVEAVSSVKIKPDMTKIYKNLQTLIIDEISMVRADLMDCVDTFLRLYGPKEDEVFGGVQIVFIGDLYQLAPVVTPDERHIFQTLYKSPYFFDAHVFNKVEMEIIEFEKNYRQKEAGFLELLNAIRNNDVTEQNMETLNQRYNSTFEPKPDEFYVHLTTTNKLADQINEERLHALNEDLFTYEGKVRGDFTQGSLPTHEVLDLKVGAQVMLVNNDSEKRWVNGSIGEVVDIFKAGFNSVAVQVLLNDGQRVEVEPYTWEIFQFYYNEKKGAIDSRVMGSFKQFPMRLAWAITIHKSQGKTFDRVVVDVGRGAFCHGQIYVALSRCTTFDGIFLKKKIETKDIKMDRCVAEFLTEYQYQISDKKFPQNEKLRIINEAIDKNRALEIVYLKENNQRNRRAILPKSLRSFERDEKKHWGVEAFCLQRQEDWVFRLEYILELQLFEEVKV</sequence>
<keyword evidence="3" id="KW-0067">ATP-binding</keyword>
<protein>
    <submittedName>
        <fullName evidence="3">DNA repair and recombination protein, putative helicase</fullName>
    </submittedName>
</protein>
<dbReference type="AlphaFoldDB" id="A0A3B1D7F8"/>
<dbReference type="CDD" id="cd18809">
    <property type="entry name" value="SF1_C_RecD"/>
    <property type="match status" value="1"/>
</dbReference>
<dbReference type="FunFam" id="3.40.50.300:FF:001498">
    <property type="entry name" value="ATP-dependent DNA helicase"/>
    <property type="match status" value="1"/>
</dbReference>
<dbReference type="InterPro" id="IPR027417">
    <property type="entry name" value="P-loop_NTPase"/>
</dbReference>
<dbReference type="InterPro" id="IPR026881">
    <property type="entry name" value="WYL_dom"/>
</dbReference>
<evidence type="ECO:0000259" key="1">
    <source>
        <dbReference type="Pfam" id="PF05970"/>
    </source>
</evidence>
<evidence type="ECO:0000259" key="2">
    <source>
        <dbReference type="Pfam" id="PF13280"/>
    </source>
</evidence>
<gene>
    <name evidence="3" type="ORF">MNBD_UNCLBAC01-598</name>
</gene>
<proteinExistence type="predicted"/>
<keyword evidence="3" id="KW-0547">Nucleotide-binding</keyword>
<dbReference type="EMBL" id="UOGJ01000151">
    <property type="protein sequence ID" value="VAX38179.1"/>
    <property type="molecule type" value="Genomic_DNA"/>
</dbReference>
<dbReference type="GO" id="GO:0006281">
    <property type="term" value="P:DNA repair"/>
    <property type="evidence" value="ECO:0007669"/>
    <property type="project" value="InterPro"/>
</dbReference>
<dbReference type="InterPro" id="IPR051055">
    <property type="entry name" value="PIF1_helicase"/>
</dbReference>